<proteinExistence type="predicted"/>
<comment type="caution">
    <text evidence="1">The sequence shown here is derived from an EMBL/GenBank/DDBJ whole genome shotgun (WGS) entry which is preliminary data.</text>
</comment>
<accession>A0A2I9DW02</accession>
<evidence type="ECO:0000313" key="1">
    <source>
        <dbReference type="EMBL" id="GBF04705.1"/>
    </source>
</evidence>
<sequence length="175" mass="20516">MTEPFPTPQQYLEVLDELETTATQSEASYYQRVRAKYEELATKALQESVDDETPEALARSLDAGYEGLYFLQYELSKPDLDHHWRTWLESRISKYERGIEQLRGKLEEQKYMYSSPPNSVEKLAEEDAREQRQNRIKELELLKQLKTAWAERNAKLAIVASELEAIDKELIQLKD</sequence>
<name>A0A2I9DW02_9DEIO</name>
<dbReference type="EMBL" id="BFAG01000002">
    <property type="protein sequence ID" value="GBF04705.1"/>
    <property type="molecule type" value="Genomic_DNA"/>
</dbReference>
<dbReference type="OrthoDB" id="9883027at2"/>
<dbReference type="RefSeq" id="WP_133161955.1">
    <property type="nucleotide sequence ID" value="NZ_BFAG01000002.1"/>
</dbReference>
<evidence type="ECO:0000313" key="2">
    <source>
        <dbReference type="Proteomes" id="UP000236569"/>
    </source>
</evidence>
<dbReference type="AlphaFoldDB" id="A0A2I9DW02"/>
<protein>
    <submittedName>
        <fullName evidence="1">Uncharacterized protein</fullName>
    </submittedName>
</protein>
<gene>
    <name evidence="1" type="ORF">DAERI_020302</name>
</gene>
<dbReference type="Proteomes" id="UP000236569">
    <property type="component" value="Unassembled WGS sequence"/>
</dbReference>
<organism evidence="1 2">
    <name type="scientific">Deinococcus aerius</name>
    <dbReference type="NCBI Taxonomy" id="200253"/>
    <lineage>
        <taxon>Bacteria</taxon>
        <taxon>Thermotogati</taxon>
        <taxon>Deinococcota</taxon>
        <taxon>Deinococci</taxon>
        <taxon>Deinococcales</taxon>
        <taxon>Deinococcaceae</taxon>
        <taxon>Deinococcus</taxon>
    </lineage>
</organism>
<keyword evidence="2" id="KW-1185">Reference proteome</keyword>
<reference evidence="2" key="1">
    <citation type="submission" date="2018-01" db="EMBL/GenBank/DDBJ databases">
        <title>Draft Genome Sequence of the Radioresistant Bacterium Deinococcus aerius TR0125, Isolated from the Higher Atmosphere above Japan.</title>
        <authorList>
            <person name="Satoh K."/>
            <person name="Arai H."/>
            <person name="Sanzen T."/>
            <person name="Kawaguchi Y."/>
            <person name="Hayashi H."/>
            <person name="Yokobori S."/>
            <person name="Yamagishi A."/>
            <person name="Oono Y."/>
            <person name="Narumi I."/>
        </authorList>
    </citation>
    <scope>NUCLEOTIDE SEQUENCE [LARGE SCALE GENOMIC DNA]</scope>
    <source>
        <strain evidence="2">TR0125</strain>
    </source>
</reference>